<gene>
    <name evidence="2" type="ORF">AU210_013690</name>
</gene>
<name>A0A2H3G091_FUSOX</name>
<reference evidence="2 3" key="1">
    <citation type="journal article" date="2016" name="Environ. Microbiol.">
        <title>Effector profiles distinguish formae speciales of Fusarium oxysporum.</title>
        <authorList>
            <person name="van Dam P."/>
            <person name="Fokkens L."/>
            <person name="Schmidt S.M."/>
            <person name="Linmans J.H."/>
            <person name="Kistler H.C."/>
            <person name="Ma L.J."/>
            <person name="Rep M."/>
        </authorList>
    </citation>
    <scope>NUCLEOTIDE SEQUENCE [LARGE SCALE GENOMIC DNA]</scope>
    <source>
        <strain evidence="2 3">Forc016</strain>
    </source>
</reference>
<sequence length="749" mass="84037">MTGDIIKIGTWYDYEEGGVWGWNFTVSSEQATIITALLALGLQTTGLRSWKIFRYILHRSRRHDVPRDAMIREQEVLLRNEGSDIGAVFGMASLLSTWRTFGSLAPGDILKSSRRSSWKILGIGLIHWLCFLILATWLPLVLSKGKPNALVLMEDLKCVMPSSKSGLFDSRLGLVSNEMPGRAASAVARWYYDTCYRDGGYAVDCSRFSRRNIPWSEHRKGLRCPFREGACVNKTQPISFDTGHLSPLIFGKNTKEAIDITIRRRTTCSPIMPDIFATLPPNPVQGYHYFNFSVESNPKVSSLTGGTPLNVRIGRSSRNDYEVVAVARSGPYRTKAMKEPYMHPALNRSDAEIVIVLVNKEGVKYRTQVDDVLFGAHATRENFRNTSGLWYNNPDDNGYTPEDLISLHRDDREYDNWYYSDDPVGMIGCADQMEICLVPSNTCSGLVSVPSSSASLLNIFPTLRELEAFFKSFSPDTGAGFVVGSNIISHLKEFGPEVLDVRRYGLGFGDGKQNAPRSGLWENEARTWFGASIAGMQFSVVQNTAMFLLPEKRQDYKRAIKAVKGYQPSSKDCWTVKVRSSEHETLSLFGVLLLILISTIIFGISSLDGLVQRTTFRSRPHQVLAWELDTAQQLVRQLHYLIRPVVVHPTVLDAPPTAVGTTGIPSLKRENGSHWIANYSLNRDGDTSSAPQPTLNNIAKTLTEAEKAQLLGVGWEDAIFKRLIRWIMNITKMALRELRIWNSFIQQKI</sequence>
<proteinExistence type="predicted"/>
<organism evidence="2 3">
    <name type="scientific">Fusarium oxysporum f. sp. radicis-cucumerinum</name>
    <dbReference type="NCBI Taxonomy" id="327505"/>
    <lineage>
        <taxon>Eukaryota</taxon>
        <taxon>Fungi</taxon>
        <taxon>Dikarya</taxon>
        <taxon>Ascomycota</taxon>
        <taxon>Pezizomycotina</taxon>
        <taxon>Sordariomycetes</taxon>
        <taxon>Hypocreomycetidae</taxon>
        <taxon>Hypocreales</taxon>
        <taxon>Nectriaceae</taxon>
        <taxon>Fusarium</taxon>
        <taxon>Fusarium oxysporum species complex</taxon>
    </lineage>
</organism>
<keyword evidence="1" id="KW-0812">Transmembrane</keyword>
<dbReference type="Proteomes" id="UP000219602">
    <property type="component" value="Chromosome 12"/>
</dbReference>
<feature type="transmembrane region" description="Helical" evidence="1">
    <location>
        <begin position="586"/>
        <end position="611"/>
    </location>
</feature>
<accession>A0A2H3G091</accession>
<reference evidence="2 3" key="2">
    <citation type="journal article" date="2017" name="Sci. Rep.">
        <title>A mobile pathogenicity chromosome in Fusarium oxysporum for infection of multiple cucurbit species.</title>
        <authorList>
            <person name="van Dam P."/>
            <person name="Fokkens L."/>
            <person name="Ayukawa Y."/>
            <person name="van der Gragt M."/>
            <person name="Ter Horst A."/>
            <person name="Brankovics B."/>
            <person name="Houterman P.M."/>
            <person name="Arie T."/>
            <person name="Rep M."/>
        </authorList>
    </citation>
    <scope>NUCLEOTIDE SEQUENCE [LARGE SCALE GENOMIC DNA]</scope>
    <source>
        <strain evidence="2 3">Forc016</strain>
    </source>
</reference>
<evidence type="ECO:0000256" key="1">
    <source>
        <dbReference type="SAM" id="Phobius"/>
    </source>
</evidence>
<feature type="transmembrane region" description="Helical" evidence="1">
    <location>
        <begin position="120"/>
        <end position="142"/>
    </location>
</feature>
<dbReference type="EMBL" id="MABQ02000010">
    <property type="protein sequence ID" value="PCD24571.1"/>
    <property type="molecule type" value="Genomic_DNA"/>
</dbReference>
<dbReference type="AlphaFoldDB" id="A0A2H3G091"/>
<evidence type="ECO:0000313" key="2">
    <source>
        <dbReference type="EMBL" id="PCD24571.1"/>
    </source>
</evidence>
<evidence type="ECO:0000313" key="3">
    <source>
        <dbReference type="Proteomes" id="UP000219602"/>
    </source>
</evidence>
<keyword evidence="1" id="KW-1133">Transmembrane helix</keyword>
<comment type="caution">
    <text evidence="2">The sequence shown here is derived from an EMBL/GenBank/DDBJ whole genome shotgun (WGS) entry which is preliminary data.</text>
</comment>
<keyword evidence="1" id="KW-0472">Membrane</keyword>
<protein>
    <submittedName>
        <fullName evidence="2">Uncharacterized protein</fullName>
    </submittedName>
</protein>